<protein>
    <submittedName>
        <fullName evidence="2">Uncharacterized protein</fullName>
    </submittedName>
</protein>
<accession>A0A9X7JIZ8</accession>
<keyword evidence="1" id="KW-0812">Transmembrane</keyword>
<organism evidence="2 3">
    <name type="scientific">Streptosporangium nondiastaticum</name>
    <dbReference type="NCBI Taxonomy" id="35764"/>
    <lineage>
        <taxon>Bacteria</taxon>
        <taxon>Bacillati</taxon>
        <taxon>Actinomycetota</taxon>
        <taxon>Actinomycetes</taxon>
        <taxon>Streptosporangiales</taxon>
        <taxon>Streptosporangiaceae</taxon>
        <taxon>Streptosporangium</taxon>
    </lineage>
</organism>
<evidence type="ECO:0000313" key="3">
    <source>
        <dbReference type="Proteomes" id="UP000242427"/>
    </source>
</evidence>
<comment type="caution">
    <text evidence="2">The sequence shown here is derived from an EMBL/GenBank/DDBJ whole genome shotgun (WGS) entry which is preliminary data.</text>
</comment>
<dbReference type="Proteomes" id="UP000242427">
    <property type="component" value="Unassembled WGS sequence"/>
</dbReference>
<sequence length="69" mass="7543">MIFWAGGMGVLLGGRKVLRLRVVRVRVFACGLFACGFFACGLFARGLFAYGTRPVQPANQRTGSGARFW</sequence>
<keyword evidence="3" id="KW-1185">Reference proteome</keyword>
<feature type="transmembrane region" description="Helical" evidence="1">
    <location>
        <begin position="25"/>
        <end position="44"/>
    </location>
</feature>
<evidence type="ECO:0000256" key="1">
    <source>
        <dbReference type="SAM" id="Phobius"/>
    </source>
</evidence>
<evidence type="ECO:0000313" key="2">
    <source>
        <dbReference type="EMBL" id="PSJ24545.1"/>
    </source>
</evidence>
<gene>
    <name evidence="2" type="ORF">B7P34_32840</name>
</gene>
<proteinExistence type="predicted"/>
<keyword evidence="1" id="KW-0472">Membrane</keyword>
<reference evidence="2 3" key="1">
    <citation type="submission" date="2018-03" db="EMBL/GenBank/DDBJ databases">
        <title>Chitinolytic properties of Streptosporangium nondiastaticum TBG75A20.</title>
        <authorList>
            <person name="Gayathri V."/>
            <person name="Shiburaj S."/>
        </authorList>
    </citation>
    <scope>NUCLEOTIDE SEQUENCE [LARGE SCALE GENOMIC DNA]</scope>
    <source>
        <strain evidence="2 3">TBG75A20</strain>
    </source>
</reference>
<name>A0A9X7JIZ8_9ACTN</name>
<dbReference type="EMBL" id="PXWG01000181">
    <property type="protein sequence ID" value="PSJ24545.1"/>
    <property type="molecule type" value="Genomic_DNA"/>
</dbReference>
<keyword evidence="1" id="KW-1133">Transmembrane helix</keyword>
<dbReference type="AlphaFoldDB" id="A0A9X7JIZ8"/>